<dbReference type="InterPro" id="IPR053151">
    <property type="entry name" value="RNase_H-like"/>
</dbReference>
<gene>
    <name evidence="2" type="ORF">J1N35_008777</name>
</gene>
<protein>
    <recommendedName>
        <fullName evidence="1">RNase H type-1 domain-containing protein</fullName>
    </recommendedName>
</protein>
<sequence length="148" mass="16611">MNQNSEKKTISLFSIEKTNRCWCEEEELVLSIFFLIKLLISIRSSHELTASALDWAKSFGFSGNMKQLAYFSKTEQGWQCPKPGWIKINIDGLVSMSKTKVAIGGVLRYSSGVWLVGFEMVTEVSSILQIEAQAIVEGLKLVWSKGIK</sequence>
<dbReference type="OrthoDB" id="991697at2759"/>
<evidence type="ECO:0000259" key="1">
    <source>
        <dbReference type="Pfam" id="PF13456"/>
    </source>
</evidence>
<dbReference type="CDD" id="cd06222">
    <property type="entry name" value="RNase_H_like"/>
    <property type="match status" value="1"/>
</dbReference>
<reference evidence="2 3" key="1">
    <citation type="journal article" date="2021" name="Plant Biotechnol. J.">
        <title>Multi-omics assisted identification of the key and species-specific regulatory components of drought-tolerant mechanisms in Gossypium stocksii.</title>
        <authorList>
            <person name="Yu D."/>
            <person name="Ke L."/>
            <person name="Zhang D."/>
            <person name="Wu Y."/>
            <person name="Sun Y."/>
            <person name="Mei J."/>
            <person name="Sun J."/>
            <person name="Sun Y."/>
        </authorList>
    </citation>
    <scope>NUCLEOTIDE SEQUENCE [LARGE SCALE GENOMIC DNA]</scope>
    <source>
        <strain evidence="3">cv. E1</strain>
        <tissue evidence="2">Leaf</tissue>
    </source>
</reference>
<name>A0A9D3W8T5_9ROSI</name>
<dbReference type="Proteomes" id="UP000828251">
    <property type="component" value="Unassembled WGS sequence"/>
</dbReference>
<comment type="caution">
    <text evidence="2">The sequence shown here is derived from an EMBL/GenBank/DDBJ whole genome shotgun (WGS) entry which is preliminary data.</text>
</comment>
<feature type="domain" description="RNase H type-1" evidence="1">
    <location>
        <begin position="89"/>
        <end position="148"/>
    </location>
</feature>
<dbReference type="AlphaFoldDB" id="A0A9D3W8T5"/>
<keyword evidence="3" id="KW-1185">Reference proteome</keyword>
<dbReference type="InterPro" id="IPR002156">
    <property type="entry name" value="RNaseH_domain"/>
</dbReference>
<organism evidence="2 3">
    <name type="scientific">Gossypium stocksii</name>
    <dbReference type="NCBI Taxonomy" id="47602"/>
    <lineage>
        <taxon>Eukaryota</taxon>
        <taxon>Viridiplantae</taxon>
        <taxon>Streptophyta</taxon>
        <taxon>Embryophyta</taxon>
        <taxon>Tracheophyta</taxon>
        <taxon>Spermatophyta</taxon>
        <taxon>Magnoliopsida</taxon>
        <taxon>eudicotyledons</taxon>
        <taxon>Gunneridae</taxon>
        <taxon>Pentapetalae</taxon>
        <taxon>rosids</taxon>
        <taxon>malvids</taxon>
        <taxon>Malvales</taxon>
        <taxon>Malvaceae</taxon>
        <taxon>Malvoideae</taxon>
        <taxon>Gossypium</taxon>
    </lineage>
</organism>
<dbReference type="InterPro" id="IPR044730">
    <property type="entry name" value="RNase_H-like_dom_plant"/>
</dbReference>
<dbReference type="EMBL" id="JAIQCV010000003">
    <property type="protein sequence ID" value="KAH1115399.1"/>
    <property type="molecule type" value="Genomic_DNA"/>
</dbReference>
<dbReference type="PANTHER" id="PTHR47723:SF24">
    <property type="entry name" value="RNASE H TYPE-1 DOMAIN-CONTAINING PROTEIN"/>
    <property type="match status" value="1"/>
</dbReference>
<proteinExistence type="predicted"/>
<evidence type="ECO:0000313" key="3">
    <source>
        <dbReference type="Proteomes" id="UP000828251"/>
    </source>
</evidence>
<dbReference type="Pfam" id="PF13456">
    <property type="entry name" value="RVT_3"/>
    <property type="match status" value="1"/>
</dbReference>
<dbReference type="InterPro" id="IPR036397">
    <property type="entry name" value="RNaseH_sf"/>
</dbReference>
<dbReference type="GO" id="GO:0003676">
    <property type="term" value="F:nucleic acid binding"/>
    <property type="evidence" value="ECO:0007669"/>
    <property type="project" value="InterPro"/>
</dbReference>
<dbReference type="GO" id="GO:0004523">
    <property type="term" value="F:RNA-DNA hybrid ribonuclease activity"/>
    <property type="evidence" value="ECO:0007669"/>
    <property type="project" value="InterPro"/>
</dbReference>
<dbReference type="PANTHER" id="PTHR47723">
    <property type="entry name" value="OS05G0353850 PROTEIN"/>
    <property type="match status" value="1"/>
</dbReference>
<accession>A0A9D3W8T5</accession>
<evidence type="ECO:0000313" key="2">
    <source>
        <dbReference type="EMBL" id="KAH1115399.1"/>
    </source>
</evidence>
<dbReference type="Gene3D" id="3.30.420.10">
    <property type="entry name" value="Ribonuclease H-like superfamily/Ribonuclease H"/>
    <property type="match status" value="1"/>
</dbReference>